<name>A0A3N1PPN5_9GAMM</name>
<dbReference type="EMBL" id="RJUL01000002">
    <property type="protein sequence ID" value="ROQ30149.1"/>
    <property type="molecule type" value="Genomic_DNA"/>
</dbReference>
<dbReference type="Proteomes" id="UP000268033">
    <property type="component" value="Unassembled WGS sequence"/>
</dbReference>
<dbReference type="STRING" id="584787.GCA_001247655_00441"/>
<feature type="zinc finger region" description="dksA C4-type" evidence="1">
    <location>
        <begin position="81"/>
        <end position="105"/>
    </location>
</feature>
<dbReference type="AlphaFoldDB" id="A0A3N1PPN5"/>
<dbReference type="OrthoDB" id="6064855at2"/>
<dbReference type="PROSITE" id="PS51128">
    <property type="entry name" value="ZF_DKSA_2"/>
    <property type="match status" value="1"/>
</dbReference>
<dbReference type="RefSeq" id="WP_050657493.1">
    <property type="nucleotide sequence ID" value="NZ_JBLXAC010000001.1"/>
</dbReference>
<comment type="caution">
    <text evidence="2">The sequence shown here is derived from an EMBL/GenBank/DDBJ whole genome shotgun (WGS) entry which is preliminary data.</text>
</comment>
<protein>
    <submittedName>
        <fullName evidence="2">TraR/DksA family transcriptional regulator</fullName>
    </submittedName>
</protein>
<dbReference type="Gene3D" id="1.20.120.910">
    <property type="entry name" value="DksA, coiled-coil domain"/>
    <property type="match status" value="1"/>
</dbReference>
<evidence type="ECO:0000256" key="1">
    <source>
        <dbReference type="PROSITE-ProRule" id="PRU00510"/>
    </source>
</evidence>
<evidence type="ECO:0000313" key="2">
    <source>
        <dbReference type="EMBL" id="ROQ30149.1"/>
    </source>
</evidence>
<accession>A0A3N1PPN5</accession>
<evidence type="ECO:0000313" key="3">
    <source>
        <dbReference type="Proteomes" id="UP000268033"/>
    </source>
</evidence>
<proteinExistence type="predicted"/>
<keyword evidence="3" id="KW-1185">Reference proteome</keyword>
<sequence>MTDFGQSLAQEQQQLLQQIRARLIELGAPGALLEALASQGVDGLGEQLPSYPDRQLYGLCNRLSKVEAALCQLDLGLFGICADCEAEIEMERLIKDAAEQRCARCASKAV</sequence>
<organism evidence="2 3">
    <name type="scientific">Gallaecimonas pentaromativorans</name>
    <dbReference type="NCBI Taxonomy" id="584787"/>
    <lineage>
        <taxon>Bacteria</taxon>
        <taxon>Pseudomonadati</taxon>
        <taxon>Pseudomonadota</taxon>
        <taxon>Gammaproteobacteria</taxon>
        <taxon>Enterobacterales</taxon>
        <taxon>Gallaecimonadaceae</taxon>
        <taxon>Gallaecimonas</taxon>
    </lineage>
</organism>
<gene>
    <name evidence="2" type="ORF">EDC28_102542</name>
</gene>
<reference evidence="2 3" key="1">
    <citation type="submission" date="2018-11" db="EMBL/GenBank/DDBJ databases">
        <title>Genomic Encyclopedia of Type Strains, Phase IV (KMG-IV): sequencing the most valuable type-strain genomes for metagenomic binning, comparative biology and taxonomic classification.</title>
        <authorList>
            <person name="Goeker M."/>
        </authorList>
    </citation>
    <scope>NUCLEOTIDE SEQUENCE [LARGE SCALE GENOMIC DNA]</scope>
    <source>
        <strain evidence="2 3">DSM 21945</strain>
    </source>
</reference>